<sequence>MKLKDRLDTYTTTELRKMGLQLITIVRKTLGHGNKPSPKLKIRNGLVNLYGQYDYESLVINPSTCETVDKFVKTIIHEYTHHIQRGIKRNYASSQTRHGYWDCPFEIEARGNETKYKSVIWKQFKQTL</sequence>
<organism evidence="1">
    <name type="scientific">uncultured Caudovirales phage</name>
    <dbReference type="NCBI Taxonomy" id="2100421"/>
    <lineage>
        <taxon>Viruses</taxon>
        <taxon>Duplodnaviria</taxon>
        <taxon>Heunggongvirae</taxon>
        <taxon>Uroviricota</taxon>
        <taxon>Caudoviricetes</taxon>
        <taxon>Peduoviridae</taxon>
        <taxon>Maltschvirus</taxon>
        <taxon>Maltschvirus maltsch</taxon>
    </lineage>
</organism>
<accession>A0A6J5LB43</accession>
<evidence type="ECO:0008006" key="2">
    <source>
        <dbReference type="Google" id="ProtNLM"/>
    </source>
</evidence>
<reference evidence="1" key="1">
    <citation type="submission" date="2020-04" db="EMBL/GenBank/DDBJ databases">
        <authorList>
            <person name="Chiriac C."/>
            <person name="Salcher M."/>
            <person name="Ghai R."/>
            <person name="Kavagutti S V."/>
        </authorList>
    </citation>
    <scope>NUCLEOTIDE SEQUENCE</scope>
</reference>
<gene>
    <name evidence="1" type="ORF">UFOVP117_265</name>
</gene>
<proteinExistence type="predicted"/>
<dbReference type="EMBL" id="LR796235">
    <property type="protein sequence ID" value="CAB4130120.1"/>
    <property type="molecule type" value="Genomic_DNA"/>
</dbReference>
<protein>
    <recommendedName>
        <fullName evidence="2">SprT-like</fullName>
    </recommendedName>
</protein>
<name>A0A6J5LB43_9CAUD</name>
<evidence type="ECO:0000313" key="1">
    <source>
        <dbReference type="EMBL" id="CAB4130120.1"/>
    </source>
</evidence>